<reference evidence="2 3" key="1">
    <citation type="journal article" date="2019" name="Commun. Biol.">
        <title>The bagworm genome reveals a unique fibroin gene that provides high tensile strength.</title>
        <authorList>
            <person name="Kono N."/>
            <person name="Nakamura H."/>
            <person name="Ohtoshi R."/>
            <person name="Tomita M."/>
            <person name="Numata K."/>
            <person name="Arakawa K."/>
        </authorList>
    </citation>
    <scope>NUCLEOTIDE SEQUENCE [LARGE SCALE GENOMIC DNA]</scope>
</reference>
<evidence type="ECO:0000313" key="3">
    <source>
        <dbReference type="Proteomes" id="UP000299102"/>
    </source>
</evidence>
<keyword evidence="3" id="KW-1185">Reference proteome</keyword>
<name>A0A4C1TXY5_EUMVA</name>
<evidence type="ECO:0000313" key="2">
    <source>
        <dbReference type="EMBL" id="GBP18933.1"/>
    </source>
</evidence>
<evidence type="ECO:0000256" key="1">
    <source>
        <dbReference type="SAM" id="MobiDB-lite"/>
    </source>
</evidence>
<dbReference type="EMBL" id="BGZK01000102">
    <property type="protein sequence ID" value="GBP18933.1"/>
    <property type="molecule type" value="Genomic_DNA"/>
</dbReference>
<dbReference type="Proteomes" id="UP000299102">
    <property type="component" value="Unassembled WGS sequence"/>
</dbReference>
<feature type="region of interest" description="Disordered" evidence="1">
    <location>
        <begin position="50"/>
        <end position="79"/>
    </location>
</feature>
<feature type="compositionally biased region" description="Basic and acidic residues" evidence="1">
    <location>
        <begin position="69"/>
        <end position="79"/>
    </location>
</feature>
<dbReference type="AlphaFoldDB" id="A0A4C1TXY5"/>
<gene>
    <name evidence="2" type="ORF">EVAR_20465_1</name>
</gene>
<accession>A0A4C1TXY5</accession>
<organism evidence="2 3">
    <name type="scientific">Eumeta variegata</name>
    <name type="common">Bagworm moth</name>
    <name type="synonym">Eumeta japonica</name>
    <dbReference type="NCBI Taxonomy" id="151549"/>
    <lineage>
        <taxon>Eukaryota</taxon>
        <taxon>Metazoa</taxon>
        <taxon>Ecdysozoa</taxon>
        <taxon>Arthropoda</taxon>
        <taxon>Hexapoda</taxon>
        <taxon>Insecta</taxon>
        <taxon>Pterygota</taxon>
        <taxon>Neoptera</taxon>
        <taxon>Endopterygota</taxon>
        <taxon>Lepidoptera</taxon>
        <taxon>Glossata</taxon>
        <taxon>Ditrysia</taxon>
        <taxon>Tineoidea</taxon>
        <taxon>Psychidae</taxon>
        <taxon>Oiketicinae</taxon>
        <taxon>Eumeta</taxon>
    </lineage>
</organism>
<comment type="caution">
    <text evidence="2">The sequence shown here is derived from an EMBL/GenBank/DDBJ whole genome shotgun (WGS) entry which is preliminary data.</text>
</comment>
<proteinExistence type="predicted"/>
<protein>
    <submittedName>
        <fullName evidence="2">Uncharacterized protein</fullName>
    </submittedName>
</protein>
<sequence>MSVKNERCTKIVPCADLWFPPIILRNRHEVAVASAARATARAGGARELRCGTGDHEAASGEETIIMNGGERDGRHQKLH</sequence>